<proteinExistence type="predicted"/>
<dbReference type="SUPFAM" id="SSF55383">
    <property type="entry name" value="Copper amine oxidase, domain N"/>
    <property type="match status" value="1"/>
</dbReference>
<dbReference type="AlphaFoldDB" id="A0A2A6DYZ8"/>
<name>A0A2A6DYZ8_9BACL</name>
<protein>
    <recommendedName>
        <fullName evidence="1">Copper amine oxidase-like N-terminal domain-containing protein</fullName>
    </recommendedName>
</protein>
<comment type="caution">
    <text evidence="2">The sequence shown here is derived from an EMBL/GenBank/DDBJ whole genome shotgun (WGS) entry which is preliminary data.</text>
</comment>
<dbReference type="EMBL" id="MOXJ01000023">
    <property type="protein sequence ID" value="PDO09955.1"/>
    <property type="molecule type" value="Genomic_DNA"/>
</dbReference>
<evidence type="ECO:0000313" key="2">
    <source>
        <dbReference type="EMBL" id="PDO09955.1"/>
    </source>
</evidence>
<dbReference type="InterPro" id="IPR012854">
    <property type="entry name" value="Cu_amine_oxidase-like_N"/>
</dbReference>
<dbReference type="Pfam" id="PF07833">
    <property type="entry name" value="Cu_amine_oxidN1"/>
    <property type="match status" value="1"/>
</dbReference>
<feature type="domain" description="Copper amine oxidase-like N-terminal" evidence="1">
    <location>
        <begin position="82"/>
        <end position="130"/>
    </location>
</feature>
<gene>
    <name evidence="2" type="ORF">BLM47_09945</name>
</gene>
<dbReference type="Proteomes" id="UP000243688">
    <property type="component" value="Unassembled WGS sequence"/>
</dbReference>
<accession>A0A2A6DYZ8</accession>
<sequence>MDRRTADGRGMFAGRRMFAETFRRRPSSDLKRNETFSGERCFVKSKRTSVLFALAVLLPAAVVLAAAAFAAAPAANPVRLFVDGRELFLSPAPEIRDGAVVAPVRPVAEALGADVRWDGQNRSVHVSTGPSVAREQVIEWIAEQGRENDYFWDGLWYEEADLDGDADLEVVAGIDGAVHLGQFFIFDRAQDGRYKLVKEEGWKVERVRLDDPIEMDGKKLFQIVKRTGGTGLDIYIAHLFYMENGNVVDAWEGILREIQMASEPKNYTLKVGNYQIDPGTRSLYAWESVYRLDETGTRTIGDPATVVKKYRFDGTRFVE</sequence>
<evidence type="ECO:0000259" key="1">
    <source>
        <dbReference type="Pfam" id="PF07833"/>
    </source>
</evidence>
<organism evidence="2 3">
    <name type="scientific">Candidatus Reconcilbacillus cellulovorans</name>
    <dbReference type="NCBI Taxonomy" id="1906605"/>
    <lineage>
        <taxon>Bacteria</taxon>
        <taxon>Bacillati</taxon>
        <taxon>Bacillota</taxon>
        <taxon>Bacilli</taxon>
        <taxon>Bacillales</taxon>
        <taxon>Paenibacillaceae</taxon>
        <taxon>Candidatus Reconcilbacillus</taxon>
    </lineage>
</organism>
<dbReference type="InterPro" id="IPR036582">
    <property type="entry name" value="Mao_N_sf"/>
</dbReference>
<evidence type="ECO:0000313" key="3">
    <source>
        <dbReference type="Proteomes" id="UP000243688"/>
    </source>
</evidence>
<reference evidence="2 3" key="1">
    <citation type="submission" date="2016-12" db="EMBL/GenBank/DDBJ databases">
        <title>Candidatus Reconcilibacillus cellulovorans genome.</title>
        <authorList>
            <person name="Kolinko S."/>
            <person name="Wu Y.-W."/>
            <person name="Tachea F."/>
            <person name="Denzel E."/>
            <person name="Hiras J."/>
            <person name="Baecker N."/>
            <person name="Chan L.J."/>
            <person name="Eichorst S.A."/>
            <person name="Frey D."/>
            <person name="Adams P.D."/>
            <person name="Pray T."/>
            <person name="Tanjore D."/>
            <person name="Petzold C.J."/>
            <person name="Gladden J.M."/>
            <person name="Simmons B.A."/>
            <person name="Singer S.W."/>
        </authorList>
    </citation>
    <scope>NUCLEOTIDE SEQUENCE [LARGE SCALE GENOMIC DNA]</scope>
    <source>
        <strain evidence="2">JTherm</strain>
    </source>
</reference>